<gene>
    <name evidence="4" type="ORF">ABT188_34395</name>
</gene>
<evidence type="ECO:0000256" key="1">
    <source>
        <dbReference type="SAM" id="MobiDB-lite"/>
    </source>
</evidence>
<dbReference type="Proteomes" id="UP001496720">
    <property type="component" value="Unassembled WGS sequence"/>
</dbReference>
<sequence length="220" mass="22505">MNTRIRRTAGLFAAAAVLPLALTACSSDSSDSGTSDSSDKASAPATKSSDDMGGSTASSSSMDKPFGPACASVPENGAGSFDGMAKDPVATAASNNPALSTLVTAVKKAGLVDTLNNAQDITVFAPTNDAFAKIPKATLDEVLNDKAQLTKILTYHVVGKKLTPKDLENGSFDTLEKSKVMTSGSGESYTANDSAKVVCGNVKTANANVYIIDTVLMPEN</sequence>
<dbReference type="PROSITE" id="PS50213">
    <property type="entry name" value="FAS1"/>
    <property type="match status" value="1"/>
</dbReference>
<dbReference type="InterPro" id="IPR036378">
    <property type="entry name" value="FAS1_dom_sf"/>
</dbReference>
<dbReference type="PANTHER" id="PTHR10900:SF77">
    <property type="entry name" value="FI19380P1"/>
    <property type="match status" value="1"/>
</dbReference>
<dbReference type="InterPro" id="IPR050904">
    <property type="entry name" value="Adhesion/Biosynth-related"/>
</dbReference>
<dbReference type="EMBL" id="JBEOZY010000081">
    <property type="protein sequence ID" value="MER6169570.1"/>
    <property type="molecule type" value="Genomic_DNA"/>
</dbReference>
<dbReference type="SUPFAM" id="SSF82153">
    <property type="entry name" value="FAS1 domain"/>
    <property type="match status" value="1"/>
</dbReference>
<keyword evidence="5" id="KW-1185">Reference proteome</keyword>
<dbReference type="PROSITE" id="PS51257">
    <property type="entry name" value="PROKAR_LIPOPROTEIN"/>
    <property type="match status" value="1"/>
</dbReference>
<dbReference type="PANTHER" id="PTHR10900">
    <property type="entry name" value="PERIOSTIN-RELATED"/>
    <property type="match status" value="1"/>
</dbReference>
<accession>A0ABV1T6E8</accession>
<feature type="chain" id="PRO_5046239094" evidence="2">
    <location>
        <begin position="27"/>
        <end position="220"/>
    </location>
</feature>
<reference evidence="4 5" key="1">
    <citation type="submission" date="2024-06" db="EMBL/GenBank/DDBJ databases">
        <title>The Natural Products Discovery Center: Release of the First 8490 Sequenced Strains for Exploring Actinobacteria Biosynthetic Diversity.</title>
        <authorList>
            <person name="Kalkreuter E."/>
            <person name="Kautsar S.A."/>
            <person name="Yang D."/>
            <person name="Bader C.D."/>
            <person name="Teijaro C.N."/>
            <person name="Fluegel L."/>
            <person name="Davis C.M."/>
            <person name="Simpson J.R."/>
            <person name="Lauterbach L."/>
            <person name="Steele A.D."/>
            <person name="Gui C."/>
            <person name="Meng S."/>
            <person name="Li G."/>
            <person name="Viehrig K."/>
            <person name="Ye F."/>
            <person name="Su P."/>
            <person name="Kiefer A.F."/>
            <person name="Nichols A."/>
            <person name="Cepeda A.J."/>
            <person name="Yan W."/>
            <person name="Fan B."/>
            <person name="Jiang Y."/>
            <person name="Adhikari A."/>
            <person name="Zheng C.-J."/>
            <person name="Schuster L."/>
            <person name="Cowan T.M."/>
            <person name="Smanski M.J."/>
            <person name="Chevrette M.G."/>
            <person name="De Carvalho L.P.S."/>
            <person name="Shen B."/>
        </authorList>
    </citation>
    <scope>NUCLEOTIDE SEQUENCE [LARGE SCALE GENOMIC DNA]</scope>
    <source>
        <strain evidence="4 5">NPDC001615</strain>
    </source>
</reference>
<evidence type="ECO:0000313" key="5">
    <source>
        <dbReference type="Proteomes" id="UP001496720"/>
    </source>
</evidence>
<feature type="compositionally biased region" description="Low complexity" evidence="1">
    <location>
        <begin position="27"/>
        <end position="36"/>
    </location>
</feature>
<feature type="domain" description="FAS1" evidence="3">
    <location>
        <begin position="86"/>
        <end position="216"/>
    </location>
</feature>
<evidence type="ECO:0000259" key="3">
    <source>
        <dbReference type="PROSITE" id="PS50213"/>
    </source>
</evidence>
<dbReference type="SMART" id="SM00554">
    <property type="entry name" value="FAS1"/>
    <property type="match status" value="1"/>
</dbReference>
<proteinExistence type="predicted"/>
<keyword evidence="2" id="KW-0732">Signal</keyword>
<dbReference type="Pfam" id="PF02469">
    <property type="entry name" value="Fasciclin"/>
    <property type="match status" value="1"/>
</dbReference>
<feature type="region of interest" description="Disordered" evidence="1">
    <location>
        <begin position="27"/>
        <end position="73"/>
    </location>
</feature>
<dbReference type="Gene3D" id="2.30.180.10">
    <property type="entry name" value="FAS1 domain"/>
    <property type="match status" value="1"/>
</dbReference>
<dbReference type="InterPro" id="IPR000782">
    <property type="entry name" value="FAS1_domain"/>
</dbReference>
<organism evidence="4 5">
    <name type="scientific">Streptomyces violaceorubidus</name>
    <dbReference type="NCBI Taxonomy" id="284042"/>
    <lineage>
        <taxon>Bacteria</taxon>
        <taxon>Bacillati</taxon>
        <taxon>Actinomycetota</taxon>
        <taxon>Actinomycetes</taxon>
        <taxon>Kitasatosporales</taxon>
        <taxon>Streptomycetaceae</taxon>
        <taxon>Streptomyces</taxon>
    </lineage>
</organism>
<evidence type="ECO:0000313" key="4">
    <source>
        <dbReference type="EMBL" id="MER6169570.1"/>
    </source>
</evidence>
<name>A0ABV1T6E8_9ACTN</name>
<dbReference type="RefSeq" id="WP_352150702.1">
    <property type="nucleotide sequence ID" value="NZ_JBEOZY010000081.1"/>
</dbReference>
<comment type="caution">
    <text evidence="4">The sequence shown here is derived from an EMBL/GenBank/DDBJ whole genome shotgun (WGS) entry which is preliminary data.</text>
</comment>
<evidence type="ECO:0000256" key="2">
    <source>
        <dbReference type="SAM" id="SignalP"/>
    </source>
</evidence>
<protein>
    <submittedName>
        <fullName evidence="4">Fasciclin domain-containing protein</fullName>
    </submittedName>
</protein>
<feature type="signal peptide" evidence="2">
    <location>
        <begin position="1"/>
        <end position="26"/>
    </location>
</feature>